<keyword evidence="3" id="KW-1185">Reference proteome</keyword>
<dbReference type="AlphaFoldDB" id="A0A1H9T6G4"/>
<dbReference type="PANTHER" id="PTHR43250">
    <property type="entry name" value="EXODEOXYRIBONUCLEASE III"/>
    <property type="match status" value="1"/>
</dbReference>
<accession>A0A1H9T6G4</accession>
<feature type="domain" description="Endonuclease/exonuclease/phosphatase" evidence="1">
    <location>
        <begin position="8"/>
        <end position="185"/>
    </location>
</feature>
<reference evidence="3" key="1">
    <citation type="submission" date="2016-10" db="EMBL/GenBank/DDBJ databases">
        <authorList>
            <person name="Varghese N."/>
            <person name="Submissions S."/>
        </authorList>
    </citation>
    <scope>NUCLEOTIDE SEQUENCE [LARGE SCALE GENOMIC DNA]</scope>
    <source>
        <strain evidence="3">DSM 44260</strain>
    </source>
</reference>
<dbReference type="InterPro" id="IPR005135">
    <property type="entry name" value="Endo/exonuclease/phosphatase"/>
</dbReference>
<dbReference type="InterPro" id="IPR037493">
    <property type="entry name" value="ExoIII-like"/>
</dbReference>
<dbReference type="InterPro" id="IPR036691">
    <property type="entry name" value="Endo/exonu/phosph_ase_sf"/>
</dbReference>
<evidence type="ECO:0000313" key="2">
    <source>
        <dbReference type="EMBL" id="SER92349.1"/>
    </source>
</evidence>
<evidence type="ECO:0000259" key="1">
    <source>
        <dbReference type="Pfam" id="PF03372"/>
    </source>
</evidence>
<dbReference type="GO" id="GO:0006281">
    <property type="term" value="P:DNA repair"/>
    <property type="evidence" value="ECO:0007669"/>
    <property type="project" value="InterPro"/>
</dbReference>
<name>A0A1H9T6G4_9PSEU</name>
<dbReference type="PANTHER" id="PTHR43250:SF2">
    <property type="entry name" value="EXODEOXYRIBONUCLEASE III"/>
    <property type="match status" value="1"/>
</dbReference>
<dbReference type="Proteomes" id="UP000199051">
    <property type="component" value="Unassembled WGS sequence"/>
</dbReference>
<dbReference type="EMBL" id="FOGI01000006">
    <property type="protein sequence ID" value="SER92349.1"/>
    <property type="molecule type" value="Genomic_DNA"/>
</dbReference>
<organism evidence="2 3">
    <name type="scientific">Actinokineospora terrae</name>
    <dbReference type="NCBI Taxonomy" id="155974"/>
    <lineage>
        <taxon>Bacteria</taxon>
        <taxon>Bacillati</taxon>
        <taxon>Actinomycetota</taxon>
        <taxon>Actinomycetes</taxon>
        <taxon>Pseudonocardiales</taxon>
        <taxon>Pseudonocardiaceae</taxon>
        <taxon>Actinokineospora</taxon>
    </lineage>
</organism>
<dbReference type="RefSeq" id="WP_092778524.1">
    <property type="nucleotide sequence ID" value="NZ_FOGI01000006.1"/>
</dbReference>
<dbReference type="Pfam" id="PF03372">
    <property type="entry name" value="Exo_endo_phos"/>
    <property type="match status" value="1"/>
</dbReference>
<dbReference type="GO" id="GO:0008311">
    <property type="term" value="F:double-stranded DNA 3'-5' DNA exonuclease activity"/>
    <property type="evidence" value="ECO:0007669"/>
    <property type="project" value="InterPro"/>
</dbReference>
<evidence type="ECO:0000313" key="3">
    <source>
        <dbReference type="Proteomes" id="UP000199051"/>
    </source>
</evidence>
<protein>
    <submittedName>
        <fullName evidence="2">Exodeoxyribonuclease-3</fullName>
    </submittedName>
</protein>
<sequence>MTLSLITINIGAPSLDRAHRQLRWLAQRPEDVLVLTETKATPGSHYLAEALATAGYAVTFPAHGPGELGVMIASKIPVAPDPLGAALDYLPARATGIVIDTTNGPVRVIGAYVPSRDASAEKTERKKTWTKHFTHAMDATAGSAPLLLLGDLNVLEPDHQPPHRGQFAPFEYDFYTDLTHRHGLRDLFRHLHPHEIQHSWARRPELGYRYDHAHGTHALADALLACEYLHETRTPASDGTRLTDHSALSVRLALTVTTRLLTSDPATVATPAESEPTLF</sequence>
<dbReference type="Gene3D" id="3.60.10.10">
    <property type="entry name" value="Endonuclease/exonuclease/phosphatase"/>
    <property type="match status" value="1"/>
</dbReference>
<dbReference type="STRING" id="155974.SAMN04487818_10681"/>
<proteinExistence type="predicted"/>
<dbReference type="SUPFAM" id="SSF56219">
    <property type="entry name" value="DNase I-like"/>
    <property type="match status" value="1"/>
</dbReference>
<gene>
    <name evidence="2" type="ORF">SAMN04487818_10681</name>
</gene>